<evidence type="ECO:0000313" key="2">
    <source>
        <dbReference type="Proteomes" id="UP001352852"/>
    </source>
</evidence>
<comment type="caution">
    <text evidence="1">The sequence shown here is derived from an EMBL/GenBank/DDBJ whole genome shotgun (WGS) entry which is preliminary data.</text>
</comment>
<protein>
    <submittedName>
        <fullName evidence="1">Uncharacterized protein</fullName>
    </submittedName>
</protein>
<dbReference type="EMBL" id="JAHUTJ010024723">
    <property type="protein sequence ID" value="MED6273083.1"/>
    <property type="molecule type" value="Genomic_DNA"/>
</dbReference>
<accession>A0ABU7DD88</accession>
<evidence type="ECO:0000313" key="1">
    <source>
        <dbReference type="EMBL" id="MED6273083.1"/>
    </source>
</evidence>
<proteinExistence type="predicted"/>
<dbReference type="Proteomes" id="UP001352852">
    <property type="component" value="Unassembled WGS sequence"/>
</dbReference>
<organism evidence="1 2">
    <name type="scientific">Characodon lateralis</name>
    <dbReference type="NCBI Taxonomy" id="208331"/>
    <lineage>
        <taxon>Eukaryota</taxon>
        <taxon>Metazoa</taxon>
        <taxon>Chordata</taxon>
        <taxon>Craniata</taxon>
        <taxon>Vertebrata</taxon>
        <taxon>Euteleostomi</taxon>
        <taxon>Actinopterygii</taxon>
        <taxon>Neopterygii</taxon>
        <taxon>Teleostei</taxon>
        <taxon>Neoteleostei</taxon>
        <taxon>Acanthomorphata</taxon>
        <taxon>Ovalentaria</taxon>
        <taxon>Atherinomorphae</taxon>
        <taxon>Cyprinodontiformes</taxon>
        <taxon>Goodeidae</taxon>
        <taxon>Characodon</taxon>
    </lineage>
</organism>
<name>A0ABU7DD88_9TELE</name>
<reference evidence="1 2" key="1">
    <citation type="submission" date="2021-06" db="EMBL/GenBank/DDBJ databases">
        <authorList>
            <person name="Palmer J.M."/>
        </authorList>
    </citation>
    <scope>NUCLEOTIDE SEQUENCE [LARGE SCALE GENOMIC DNA]</scope>
    <source>
        <strain evidence="1 2">CL_MEX2019</strain>
        <tissue evidence="1">Muscle</tissue>
    </source>
</reference>
<sequence>MARRKPVLTESCLQLSTRRAVKECGQVMTPNLTFLGCMHNNMCRKLSLHMTPFHSHGGGSIMLWECFCRAGAEKLIGGDRKMQGIPGRKYVKCFGCTSAPTYLF</sequence>
<keyword evidence="2" id="KW-1185">Reference proteome</keyword>
<gene>
    <name evidence="1" type="ORF">CHARACLAT_003051</name>
</gene>